<gene>
    <name evidence="9" type="ORF">DICVIV_06404</name>
</gene>
<name>A0A0D8XUK8_DICVI</name>
<dbReference type="GO" id="GO:0007129">
    <property type="term" value="P:homologous chromosome pairing at meiosis"/>
    <property type="evidence" value="ECO:0007669"/>
    <property type="project" value="TreeGrafter"/>
</dbReference>
<dbReference type="Proteomes" id="UP000053766">
    <property type="component" value="Unassembled WGS sequence"/>
</dbReference>
<feature type="region of interest" description="Disordered" evidence="7">
    <location>
        <begin position="238"/>
        <end position="257"/>
    </location>
</feature>
<reference evidence="10" key="2">
    <citation type="journal article" date="2016" name="Sci. Rep.">
        <title>Dictyocaulus viviparus genome, variome and transcriptome elucidate lungworm biology and support future intervention.</title>
        <authorList>
            <person name="McNulty S.N."/>
            <person name="Strube C."/>
            <person name="Rosa B.A."/>
            <person name="Martin J.C."/>
            <person name="Tyagi R."/>
            <person name="Choi Y.J."/>
            <person name="Wang Q."/>
            <person name="Hallsworth Pepin K."/>
            <person name="Zhang X."/>
            <person name="Ozersky P."/>
            <person name="Wilson R.K."/>
            <person name="Sternberg P.W."/>
            <person name="Gasser R.B."/>
            <person name="Mitreva M."/>
        </authorList>
    </citation>
    <scope>NUCLEOTIDE SEQUENCE [LARGE SCALE GENOMIC DNA]</scope>
    <source>
        <strain evidence="10">HannoverDv2000</strain>
    </source>
</reference>
<evidence type="ECO:0000256" key="1">
    <source>
        <dbReference type="ARBA" id="ARBA00022723"/>
    </source>
</evidence>
<feature type="compositionally biased region" description="Polar residues" evidence="7">
    <location>
        <begin position="303"/>
        <end position="329"/>
    </location>
</feature>
<dbReference type="STRING" id="29172.A0A0D8XUK8"/>
<evidence type="ECO:0000313" key="9">
    <source>
        <dbReference type="EMBL" id="KJH47517.1"/>
    </source>
</evidence>
<evidence type="ECO:0000313" key="10">
    <source>
        <dbReference type="Proteomes" id="UP000053766"/>
    </source>
</evidence>
<dbReference type="SUPFAM" id="SSF57850">
    <property type="entry name" value="RING/U-box"/>
    <property type="match status" value="1"/>
</dbReference>
<feature type="domain" description="RING-type" evidence="8">
    <location>
        <begin position="9"/>
        <end position="52"/>
    </location>
</feature>
<dbReference type="PANTHER" id="PTHR22663">
    <property type="entry name" value="RING FINGER PROTEIN NARYA-RELATED"/>
    <property type="match status" value="1"/>
</dbReference>
<dbReference type="GO" id="GO:0000795">
    <property type="term" value="C:synaptonemal complex"/>
    <property type="evidence" value="ECO:0007669"/>
    <property type="project" value="InterPro"/>
</dbReference>
<evidence type="ECO:0000256" key="5">
    <source>
        <dbReference type="PROSITE-ProRule" id="PRU00175"/>
    </source>
</evidence>
<dbReference type="Pfam" id="PF14634">
    <property type="entry name" value="zf-RING_5"/>
    <property type="match status" value="1"/>
</dbReference>
<protein>
    <recommendedName>
        <fullName evidence="8">RING-type domain-containing protein</fullName>
    </recommendedName>
</protein>
<evidence type="ECO:0000256" key="2">
    <source>
        <dbReference type="ARBA" id="ARBA00022771"/>
    </source>
</evidence>
<evidence type="ECO:0000259" key="8">
    <source>
        <dbReference type="PROSITE" id="PS50089"/>
    </source>
</evidence>
<dbReference type="InterPro" id="IPR042123">
    <property type="entry name" value="Zip3/RNF212-like"/>
</dbReference>
<accession>A0A0D8XUK8</accession>
<organism evidence="9 10">
    <name type="scientific">Dictyocaulus viviparus</name>
    <name type="common">Bovine lungworm</name>
    <dbReference type="NCBI Taxonomy" id="29172"/>
    <lineage>
        <taxon>Eukaryota</taxon>
        <taxon>Metazoa</taxon>
        <taxon>Ecdysozoa</taxon>
        <taxon>Nematoda</taxon>
        <taxon>Chromadorea</taxon>
        <taxon>Rhabditida</taxon>
        <taxon>Rhabditina</taxon>
        <taxon>Rhabditomorpha</taxon>
        <taxon>Strongyloidea</taxon>
        <taxon>Metastrongylidae</taxon>
        <taxon>Dictyocaulus</taxon>
    </lineage>
</organism>
<keyword evidence="3" id="KW-0862">Zinc</keyword>
<feature type="coiled-coil region" evidence="6">
    <location>
        <begin position="139"/>
        <end position="166"/>
    </location>
</feature>
<dbReference type="PANTHER" id="PTHR22663:SF17">
    <property type="entry name" value="RING FINGER PROTEIN NARYA-RELATED"/>
    <property type="match status" value="1"/>
</dbReference>
<keyword evidence="10" id="KW-1185">Reference proteome</keyword>
<dbReference type="PROSITE" id="PS50089">
    <property type="entry name" value="ZF_RING_2"/>
    <property type="match status" value="1"/>
</dbReference>
<dbReference type="InterPro" id="IPR001841">
    <property type="entry name" value="Znf_RING"/>
</dbReference>
<feature type="region of interest" description="Disordered" evidence="7">
    <location>
        <begin position="302"/>
        <end position="334"/>
    </location>
</feature>
<evidence type="ECO:0000256" key="3">
    <source>
        <dbReference type="ARBA" id="ARBA00022833"/>
    </source>
</evidence>
<dbReference type="GO" id="GO:0008270">
    <property type="term" value="F:zinc ion binding"/>
    <property type="evidence" value="ECO:0007669"/>
    <property type="project" value="UniProtKB-KW"/>
</dbReference>
<dbReference type="AlphaFoldDB" id="A0A0D8XUK8"/>
<keyword evidence="6" id="KW-0175">Coiled coil</keyword>
<keyword evidence="2 5" id="KW-0863">Zinc-finger</keyword>
<dbReference type="EMBL" id="KN716304">
    <property type="protein sequence ID" value="KJH47517.1"/>
    <property type="molecule type" value="Genomic_DNA"/>
</dbReference>
<reference evidence="9 10" key="1">
    <citation type="submission" date="2013-11" db="EMBL/GenBank/DDBJ databases">
        <title>Draft genome of the bovine lungworm Dictyocaulus viviparus.</title>
        <authorList>
            <person name="Mitreva M."/>
        </authorList>
    </citation>
    <scope>NUCLEOTIDE SEQUENCE [LARGE SCALE GENOMIC DNA]</scope>
    <source>
        <strain evidence="9 10">HannoverDv2000</strain>
    </source>
</reference>
<evidence type="ECO:0000256" key="6">
    <source>
        <dbReference type="SAM" id="Coils"/>
    </source>
</evidence>
<evidence type="ECO:0000256" key="4">
    <source>
        <dbReference type="ARBA" id="ARBA00023254"/>
    </source>
</evidence>
<dbReference type="GO" id="GO:0016925">
    <property type="term" value="P:protein sumoylation"/>
    <property type="evidence" value="ECO:0007669"/>
    <property type="project" value="TreeGrafter"/>
</dbReference>
<proteinExistence type="predicted"/>
<dbReference type="InterPro" id="IPR017907">
    <property type="entry name" value="Znf_RING_CS"/>
</dbReference>
<dbReference type="GO" id="GO:0007131">
    <property type="term" value="P:reciprocal meiotic recombination"/>
    <property type="evidence" value="ECO:0007669"/>
    <property type="project" value="InterPro"/>
</dbReference>
<sequence>MKMSDFMHCNCCFRQPSAQAIPKYFLTSCYHIICQSCLQKESGRTTLCAVCNHEMRAIEINSAMDSQLQDLFKPPKKLIEEKMTSLKRKYDFQQMLVRSVLSHLKKQREKLDQLTKYCHQQARLTKERAKELDELKEWVTVAEIKMKENEQEKECLRKELDDIKKLSKRFGREASYESTIDKIFAEAENNCRNATTCPTELTFGNFETNDVRHSSSPSFLQTSSSMTVNSTLGSLVGNVASPHNTTNNSTVSEMTTPKMLGLPKKGLSNSGGMSCSTSSGLDYQNPYAEVFSRSSIHQKRNIRTSSYRAGTYPSAKQSQLRFHSKSPTTSDHEQGRATIHCYGLSMDICWKP</sequence>
<evidence type="ECO:0000256" key="7">
    <source>
        <dbReference type="SAM" id="MobiDB-lite"/>
    </source>
</evidence>
<dbReference type="GO" id="GO:0019789">
    <property type="term" value="F:SUMO transferase activity"/>
    <property type="evidence" value="ECO:0007669"/>
    <property type="project" value="InterPro"/>
</dbReference>
<dbReference type="OrthoDB" id="5864543at2759"/>
<dbReference type="PROSITE" id="PS00518">
    <property type="entry name" value="ZF_RING_1"/>
    <property type="match status" value="1"/>
</dbReference>
<keyword evidence="1" id="KW-0479">Metal-binding</keyword>
<keyword evidence="4" id="KW-0469">Meiosis</keyword>
<feature type="compositionally biased region" description="Polar residues" evidence="7">
    <location>
        <begin position="241"/>
        <end position="255"/>
    </location>
</feature>